<keyword evidence="2" id="KW-1185">Reference proteome</keyword>
<evidence type="ECO:0000313" key="1">
    <source>
        <dbReference type="EMBL" id="GJS71476.1"/>
    </source>
</evidence>
<name>A0ABQ4Y2V0_9ASTR</name>
<comment type="caution">
    <text evidence="1">The sequence shown here is derived from an EMBL/GenBank/DDBJ whole genome shotgun (WGS) entry which is preliminary data.</text>
</comment>
<reference evidence="1" key="2">
    <citation type="submission" date="2022-01" db="EMBL/GenBank/DDBJ databases">
        <authorList>
            <person name="Yamashiro T."/>
            <person name="Shiraishi A."/>
            <person name="Satake H."/>
            <person name="Nakayama K."/>
        </authorList>
    </citation>
    <scope>NUCLEOTIDE SEQUENCE</scope>
</reference>
<sequence length="372" mass="42403">MASHRSKSLYAIKECSTCGRLYTKECCSIGSLKDKILVPEPDSSPCCAKCGTPVDGSSCRGCAFLRKEFDERFVLRIVLKMEFSNTFKILPNHPITVPTLLMLFESHALSIKTPVLSLRKEPSQIDHNCALYGILVHQKFRYLYLDIAIKTINELPQILPSVHPTCNYEDENSFIYDSKPHSFNITPSVFNQPPQPQFETYLFTCDEEIDLILKEFAHIAPIPPGIVEADFDPNDDTSSDEDLLRYRYVDASLSYIEYDSFEEENEEQEEKEFDLEDILQIQDVILREKLLNILILFLRGVRYFTLFIWTNSFPEIQDFLAIIRKRLKKSAAPLFIANYSSFPGILDDGASCSIEVDTRESANTLALEAAAS</sequence>
<protein>
    <submittedName>
        <fullName evidence="1">Uncharacterized protein</fullName>
    </submittedName>
</protein>
<dbReference type="Proteomes" id="UP001151760">
    <property type="component" value="Unassembled WGS sequence"/>
</dbReference>
<dbReference type="EMBL" id="BQNB010010009">
    <property type="protein sequence ID" value="GJS71476.1"/>
    <property type="molecule type" value="Genomic_DNA"/>
</dbReference>
<evidence type="ECO:0000313" key="2">
    <source>
        <dbReference type="Proteomes" id="UP001151760"/>
    </source>
</evidence>
<accession>A0ABQ4Y2V0</accession>
<organism evidence="1 2">
    <name type="scientific">Tanacetum coccineum</name>
    <dbReference type="NCBI Taxonomy" id="301880"/>
    <lineage>
        <taxon>Eukaryota</taxon>
        <taxon>Viridiplantae</taxon>
        <taxon>Streptophyta</taxon>
        <taxon>Embryophyta</taxon>
        <taxon>Tracheophyta</taxon>
        <taxon>Spermatophyta</taxon>
        <taxon>Magnoliopsida</taxon>
        <taxon>eudicotyledons</taxon>
        <taxon>Gunneridae</taxon>
        <taxon>Pentapetalae</taxon>
        <taxon>asterids</taxon>
        <taxon>campanulids</taxon>
        <taxon>Asterales</taxon>
        <taxon>Asteraceae</taxon>
        <taxon>Asteroideae</taxon>
        <taxon>Anthemideae</taxon>
        <taxon>Anthemidinae</taxon>
        <taxon>Tanacetum</taxon>
    </lineage>
</organism>
<proteinExistence type="predicted"/>
<reference evidence="1" key="1">
    <citation type="journal article" date="2022" name="Int. J. Mol. Sci.">
        <title>Draft Genome of Tanacetum Coccineum: Genomic Comparison of Closely Related Tanacetum-Family Plants.</title>
        <authorList>
            <person name="Yamashiro T."/>
            <person name="Shiraishi A."/>
            <person name="Nakayama K."/>
            <person name="Satake H."/>
        </authorList>
    </citation>
    <scope>NUCLEOTIDE SEQUENCE</scope>
</reference>
<gene>
    <name evidence="1" type="ORF">Tco_0704317</name>
</gene>